<keyword evidence="6" id="KW-1185">Reference proteome</keyword>
<feature type="binding site" evidence="3">
    <location>
        <position position="86"/>
    </location>
    <ligand>
        <name>Cu cation</name>
        <dbReference type="ChEBI" id="CHEBI:23378"/>
    </ligand>
</feature>
<evidence type="ECO:0000256" key="1">
    <source>
        <dbReference type="ARBA" id="ARBA00010996"/>
    </source>
</evidence>
<comment type="similarity">
    <text evidence="1">Belongs to the SCO1/2 family.</text>
</comment>
<feature type="binding site" evidence="3">
    <location>
        <position position="82"/>
    </location>
    <ligand>
        <name>Cu cation</name>
        <dbReference type="ChEBI" id="CHEBI:23378"/>
    </ligand>
</feature>
<keyword evidence="3" id="KW-0479">Metal-binding</keyword>
<keyword evidence="4" id="KW-1015">Disulfide bond</keyword>
<dbReference type="GO" id="GO:0046872">
    <property type="term" value="F:metal ion binding"/>
    <property type="evidence" value="ECO:0007669"/>
    <property type="project" value="UniProtKB-KW"/>
</dbReference>
<sequence length="208" mass="22386">MSRTIAIAALGVVAVGLGVTAGVLLTGGDDEIRFAQCRESVVVGGADQLGGPFTLVSETGETVTEADVLDGPTLVYFGYTSCPDVCPIDLFRNGEVAHLLDEQGVAITPVFITIDPARDTPQQVAEYTDFMHPRMLGLTGSQEQIDIAARAYGVYAARVGEPDDPDYLMDHSSYSYLMSPEHGFLEFYSRQASVEQMVENITCYANAM</sequence>
<evidence type="ECO:0000313" key="5">
    <source>
        <dbReference type="EMBL" id="SPF30775.1"/>
    </source>
</evidence>
<dbReference type="Proteomes" id="UP000244932">
    <property type="component" value="Unassembled WGS sequence"/>
</dbReference>
<evidence type="ECO:0000256" key="4">
    <source>
        <dbReference type="PIRSR" id="PIRSR603782-2"/>
    </source>
</evidence>
<evidence type="ECO:0000256" key="3">
    <source>
        <dbReference type="PIRSR" id="PIRSR603782-1"/>
    </source>
</evidence>
<dbReference type="AlphaFoldDB" id="A0A2R8AFC5"/>
<accession>A0A2R8AFC5</accession>
<dbReference type="EMBL" id="OMKW01000004">
    <property type="protein sequence ID" value="SPF30775.1"/>
    <property type="molecule type" value="Genomic_DNA"/>
</dbReference>
<name>A0A2R8AFC5_9RHOB</name>
<dbReference type="RefSeq" id="WP_108783480.1">
    <property type="nucleotide sequence ID" value="NZ_OMKW01000004.1"/>
</dbReference>
<evidence type="ECO:0000256" key="2">
    <source>
        <dbReference type="ARBA" id="ARBA00023008"/>
    </source>
</evidence>
<dbReference type="SUPFAM" id="SSF52833">
    <property type="entry name" value="Thioredoxin-like"/>
    <property type="match status" value="1"/>
</dbReference>
<protein>
    <recommendedName>
        <fullName evidence="7">SCO1 protein</fullName>
    </recommendedName>
</protein>
<keyword evidence="2 3" id="KW-0186">Copper</keyword>
<organism evidence="5 6">
    <name type="scientific">Pontivivens insulae</name>
    <dbReference type="NCBI Taxonomy" id="1639689"/>
    <lineage>
        <taxon>Bacteria</taxon>
        <taxon>Pseudomonadati</taxon>
        <taxon>Pseudomonadota</taxon>
        <taxon>Alphaproteobacteria</taxon>
        <taxon>Rhodobacterales</taxon>
        <taxon>Paracoccaceae</taxon>
        <taxon>Pontivivens</taxon>
    </lineage>
</organism>
<evidence type="ECO:0000313" key="6">
    <source>
        <dbReference type="Proteomes" id="UP000244932"/>
    </source>
</evidence>
<dbReference type="InterPro" id="IPR036249">
    <property type="entry name" value="Thioredoxin-like_sf"/>
</dbReference>
<evidence type="ECO:0008006" key="7">
    <source>
        <dbReference type="Google" id="ProtNLM"/>
    </source>
</evidence>
<dbReference type="FunFam" id="3.40.30.10:FF:000013">
    <property type="entry name" value="Blast:Protein SCO1 homolog, mitochondrial"/>
    <property type="match status" value="1"/>
</dbReference>
<feature type="disulfide bond" description="Redox-active" evidence="4">
    <location>
        <begin position="82"/>
        <end position="86"/>
    </location>
</feature>
<dbReference type="OrthoDB" id="9790194at2"/>
<reference evidence="5 6" key="1">
    <citation type="submission" date="2018-03" db="EMBL/GenBank/DDBJ databases">
        <authorList>
            <person name="Keele B.F."/>
        </authorList>
    </citation>
    <scope>NUCLEOTIDE SEQUENCE [LARGE SCALE GENOMIC DNA]</scope>
    <source>
        <strain evidence="5 6">CeCT 8812</strain>
    </source>
</reference>
<proteinExistence type="inferred from homology"/>
<dbReference type="CDD" id="cd02968">
    <property type="entry name" value="SCO"/>
    <property type="match status" value="1"/>
</dbReference>
<dbReference type="Gene3D" id="3.40.30.10">
    <property type="entry name" value="Glutaredoxin"/>
    <property type="match status" value="1"/>
</dbReference>
<dbReference type="PANTHER" id="PTHR12151:SF25">
    <property type="entry name" value="LINALOOL DEHYDRATASE_ISOMERASE DOMAIN-CONTAINING PROTEIN"/>
    <property type="match status" value="1"/>
</dbReference>
<dbReference type="InterPro" id="IPR003782">
    <property type="entry name" value="SCO1/SenC"/>
</dbReference>
<gene>
    <name evidence="5" type="ORF">POI8812_03118</name>
</gene>
<dbReference type="Pfam" id="PF02630">
    <property type="entry name" value="SCO1-SenC"/>
    <property type="match status" value="1"/>
</dbReference>
<dbReference type="PANTHER" id="PTHR12151">
    <property type="entry name" value="ELECTRON TRANSPORT PROTIN SCO1/SENC FAMILY MEMBER"/>
    <property type="match status" value="1"/>
</dbReference>
<feature type="binding site" evidence="3">
    <location>
        <position position="171"/>
    </location>
    <ligand>
        <name>Cu cation</name>
        <dbReference type="ChEBI" id="CHEBI:23378"/>
    </ligand>
</feature>